<sequence length="90" mass="10099">MGRKSMIASVVAIAGTTTVLLGKKGMRAKVKQTIHETYQKVTGKGEKDEKEKQLKIGYSHPHDYEDNKMVGEGALTSVQYYNKKQQMSHQ</sequence>
<organism evidence="2 3">
    <name type="scientific">Halalkalibacter kiskunsagensis</name>
    <dbReference type="NCBI Taxonomy" id="1548599"/>
    <lineage>
        <taxon>Bacteria</taxon>
        <taxon>Bacillati</taxon>
        <taxon>Bacillota</taxon>
        <taxon>Bacilli</taxon>
        <taxon>Bacillales</taxon>
        <taxon>Bacillaceae</taxon>
        <taxon>Halalkalibacter</taxon>
    </lineage>
</organism>
<dbReference type="Proteomes" id="UP001589838">
    <property type="component" value="Unassembled WGS sequence"/>
</dbReference>
<name>A0ABV6K7S5_9BACI</name>
<keyword evidence="3" id="KW-1185">Reference proteome</keyword>
<comment type="caution">
    <text evidence="2">The sequence shown here is derived from an EMBL/GenBank/DDBJ whole genome shotgun (WGS) entry which is preliminary data.</text>
</comment>
<gene>
    <name evidence="2" type="ORF">ACFFHM_02115</name>
</gene>
<accession>A0ABV6K7S5</accession>
<protein>
    <submittedName>
        <fullName evidence="2">Uncharacterized protein</fullName>
    </submittedName>
</protein>
<evidence type="ECO:0000313" key="3">
    <source>
        <dbReference type="Proteomes" id="UP001589838"/>
    </source>
</evidence>
<reference evidence="2 3" key="1">
    <citation type="submission" date="2024-09" db="EMBL/GenBank/DDBJ databases">
        <authorList>
            <person name="Sun Q."/>
            <person name="Mori K."/>
        </authorList>
    </citation>
    <scope>NUCLEOTIDE SEQUENCE [LARGE SCALE GENOMIC DNA]</scope>
    <source>
        <strain evidence="2 3">NCAIM B.02610</strain>
    </source>
</reference>
<evidence type="ECO:0000313" key="2">
    <source>
        <dbReference type="EMBL" id="MFC0469362.1"/>
    </source>
</evidence>
<dbReference type="RefSeq" id="WP_335963689.1">
    <property type="nucleotide sequence ID" value="NZ_JAXBLX010000059.1"/>
</dbReference>
<evidence type="ECO:0000256" key="1">
    <source>
        <dbReference type="SAM" id="MobiDB-lite"/>
    </source>
</evidence>
<proteinExistence type="predicted"/>
<dbReference type="EMBL" id="JBHLUX010000005">
    <property type="protein sequence ID" value="MFC0469362.1"/>
    <property type="molecule type" value="Genomic_DNA"/>
</dbReference>
<feature type="region of interest" description="Disordered" evidence="1">
    <location>
        <begin position="41"/>
        <end position="68"/>
    </location>
</feature>